<accession>A0A3S5AHV7</accession>
<name>A0A3S5AHV7_9PLAT</name>
<evidence type="ECO:0008006" key="4">
    <source>
        <dbReference type="Google" id="ProtNLM"/>
    </source>
</evidence>
<evidence type="ECO:0000313" key="3">
    <source>
        <dbReference type="Proteomes" id="UP000784294"/>
    </source>
</evidence>
<reference evidence="2" key="1">
    <citation type="submission" date="2018-11" db="EMBL/GenBank/DDBJ databases">
        <authorList>
            <consortium name="Pathogen Informatics"/>
        </authorList>
    </citation>
    <scope>NUCLEOTIDE SEQUENCE</scope>
</reference>
<organism evidence="2 3">
    <name type="scientific">Protopolystoma xenopodis</name>
    <dbReference type="NCBI Taxonomy" id="117903"/>
    <lineage>
        <taxon>Eukaryota</taxon>
        <taxon>Metazoa</taxon>
        <taxon>Spiralia</taxon>
        <taxon>Lophotrochozoa</taxon>
        <taxon>Platyhelminthes</taxon>
        <taxon>Monogenea</taxon>
        <taxon>Polyopisthocotylea</taxon>
        <taxon>Polystomatidea</taxon>
        <taxon>Polystomatidae</taxon>
        <taxon>Protopolystoma</taxon>
    </lineage>
</organism>
<proteinExistence type="predicted"/>
<gene>
    <name evidence="2" type="ORF">PXEA_LOCUS17662</name>
</gene>
<evidence type="ECO:0000256" key="1">
    <source>
        <dbReference type="SAM" id="SignalP"/>
    </source>
</evidence>
<keyword evidence="1" id="KW-0732">Signal</keyword>
<dbReference type="EMBL" id="CAAALY010066560">
    <property type="protein sequence ID" value="VEL24222.1"/>
    <property type="molecule type" value="Genomic_DNA"/>
</dbReference>
<protein>
    <recommendedName>
        <fullName evidence="4">Secreted protein</fullName>
    </recommendedName>
</protein>
<sequence>MLFPWPFMTHISCLFGLFGLQRARISRTPLPSAHKRCKRNGLHLKADTLHSRIEIVHRVTTPILDLSGTIAPHLFHPLANTLAAGDQSYRPSPITARTRSCFVAVHEIAYEVVFSLAGR</sequence>
<dbReference type="AlphaFoldDB" id="A0A3S5AHV7"/>
<evidence type="ECO:0000313" key="2">
    <source>
        <dbReference type="EMBL" id="VEL24222.1"/>
    </source>
</evidence>
<feature type="signal peptide" evidence="1">
    <location>
        <begin position="1"/>
        <end position="23"/>
    </location>
</feature>
<keyword evidence="3" id="KW-1185">Reference proteome</keyword>
<dbReference type="Proteomes" id="UP000784294">
    <property type="component" value="Unassembled WGS sequence"/>
</dbReference>
<feature type="chain" id="PRO_5018664496" description="Secreted protein" evidence="1">
    <location>
        <begin position="24"/>
        <end position="119"/>
    </location>
</feature>
<comment type="caution">
    <text evidence="2">The sequence shown here is derived from an EMBL/GenBank/DDBJ whole genome shotgun (WGS) entry which is preliminary data.</text>
</comment>